<dbReference type="SMART" id="SM00382">
    <property type="entry name" value="AAA"/>
    <property type="match status" value="1"/>
</dbReference>
<keyword evidence="2 4" id="KW-0067">ATP-binding</keyword>
<evidence type="ECO:0000259" key="3">
    <source>
        <dbReference type="PROSITE" id="PS50893"/>
    </source>
</evidence>
<keyword evidence="1" id="KW-0547">Nucleotide-binding</keyword>
<dbReference type="InterPro" id="IPR003439">
    <property type="entry name" value="ABC_transporter-like_ATP-bd"/>
</dbReference>
<dbReference type="SUPFAM" id="SSF52540">
    <property type="entry name" value="P-loop containing nucleoside triphosphate hydrolases"/>
    <property type="match status" value="1"/>
</dbReference>
<dbReference type="Proteomes" id="UP000184442">
    <property type="component" value="Unassembled WGS sequence"/>
</dbReference>
<reference evidence="4 5" key="1">
    <citation type="submission" date="2016-11" db="EMBL/GenBank/DDBJ databases">
        <authorList>
            <person name="Jaros S."/>
            <person name="Januszkiewicz K."/>
            <person name="Wedrychowicz H."/>
        </authorList>
    </citation>
    <scope>NUCLEOTIDE SEQUENCE [LARGE SCALE GENOMIC DNA]</scope>
    <source>
        <strain evidence="4 5">DSM 19022</strain>
    </source>
</reference>
<keyword evidence="5" id="KW-1185">Reference proteome</keyword>
<gene>
    <name evidence="4" type="ORF">SAMN02745176_00937</name>
</gene>
<dbReference type="InterPro" id="IPR027417">
    <property type="entry name" value="P-loop_NTPase"/>
</dbReference>
<evidence type="ECO:0000256" key="1">
    <source>
        <dbReference type="ARBA" id="ARBA00022741"/>
    </source>
</evidence>
<dbReference type="OrthoDB" id="9804819at2"/>
<dbReference type="PANTHER" id="PTHR43582:SF5">
    <property type="entry name" value="ABC TRANSPORTER"/>
    <property type="match status" value="1"/>
</dbReference>
<dbReference type="EMBL" id="FQZS01000006">
    <property type="protein sequence ID" value="SHI66391.1"/>
    <property type="molecule type" value="Genomic_DNA"/>
</dbReference>
<protein>
    <submittedName>
        <fullName evidence="4">ABC-2 type transport system ATP-binding protein</fullName>
    </submittedName>
</protein>
<dbReference type="AlphaFoldDB" id="A0A1M6CZT7"/>
<feature type="domain" description="ABC transporter" evidence="3">
    <location>
        <begin position="8"/>
        <end position="240"/>
    </location>
</feature>
<dbReference type="Pfam" id="PF00005">
    <property type="entry name" value="ABC_tran"/>
    <property type="match status" value="1"/>
</dbReference>
<name>A0A1M6CZT7_9FIRM</name>
<dbReference type="PROSITE" id="PS50893">
    <property type="entry name" value="ABC_TRANSPORTER_2"/>
    <property type="match status" value="1"/>
</dbReference>
<dbReference type="GO" id="GO:0016887">
    <property type="term" value="F:ATP hydrolysis activity"/>
    <property type="evidence" value="ECO:0007669"/>
    <property type="project" value="InterPro"/>
</dbReference>
<evidence type="ECO:0000256" key="2">
    <source>
        <dbReference type="ARBA" id="ARBA00022840"/>
    </source>
</evidence>
<dbReference type="Gene3D" id="3.40.50.300">
    <property type="entry name" value="P-loop containing nucleotide triphosphate hydrolases"/>
    <property type="match status" value="1"/>
</dbReference>
<sequence length="321" mass="36811">MKYETVAIHVEKLVKRYRNGVQALDGLSLTVNKGEIFSLLGQNGAGKSTLINVLTTYLRPTSGSVIIFGKDACHEATEIRTLISWVAQRTSIDTRLSLTENMMFQSNLYKVPKEEAKKRMEALIFCFGLEQYLKYPVSSYSGGIKRRLDIALYMMSNPKVLFLDEPTIGMDVQSRMAMWDMIRKIREDFGTTVFLTTHYLEEADRLSDTICIIKNGKEVIQGIPHDLREYLQQNKLKISFGSKEEAKSCFGRLKNVISLKEADLYNDKIITDSKNSYADLERVNRWLLDNGISFLGIEMIQPTLEDVFIRLTRENEREVCQ</sequence>
<dbReference type="STRING" id="1122184.SAMN02745176_00937"/>
<proteinExistence type="predicted"/>
<dbReference type="GO" id="GO:0005524">
    <property type="term" value="F:ATP binding"/>
    <property type="evidence" value="ECO:0007669"/>
    <property type="project" value="UniProtKB-KW"/>
</dbReference>
<dbReference type="RefSeq" id="WP_073025082.1">
    <property type="nucleotide sequence ID" value="NZ_FQZS01000006.1"/>
</dbReference>
<dbReference type="InterPro" id="IPR003593">
    <property type="entry name" value="AAA+_ATPase"/>
</dbReference>
<evidence type="ECO:0000313" key="5">
    <source>
        <dbReference type="Proteomes" id="UP000184442"/>
    </source>
</evidence>
<evidence type="ECO:0000313" key="4">
    <source>
        <dbReference type="EMBL" id="SHI66391.1"/>
    </source>
</evidence>
<accession>A0A1M6CZT7</accession>
<dbReference type="PANTHER" id="PTHR43582">
    <property type="entry name" value="LINEARMYCIN RESISTANCE ATP-BINDING PROTEIN LNRL"/>
    <property type="match status" value="1"/>
</dbReference>
<organism evidence="4 5">
    <name type="scientific">Lutispora thermophila DSM 19022</name>
    <dbReference type="NCBI Taxonomy" id="1122184"/>
    <lineage>
        <taxon>Bacteria</taxon>
        <taxon>Bacillati</taxon>
        <taxon>Bacillota</taxon>
        <taxon>Clostridia</taxon>
        <taxon>Lutisporales</taxon>
        <taxon>Lutisporaceae</taxon>
        <taxon>Lutispora</taxon>
    </lineage>
</organism>